<organism evidence="2 3">
    <name type="scientific">Motilimonas pumila</name>
    <dbReference type="NCBI Taxonomy" id="2303987"/>
    <lineage>
        <taxon>Bacteria</taxon>
        <taxon>Pseudomonadati</taxon>
        <taxon>Pseudomonadota</taxon>
        <taxon>Gammaproteobacteria</taxon>
        <taxon>Alteromonadales</taxon>
        <taxon>Alteromonadales genera incertae sedis</taxon>
        <taxon>Motilimonas</taxon>
    </lineage>
</organism>
<gene>
    <name evidence="2" type="ORF">D1Z90_08290</name>
</gene>
<dbReference type="EMBL" id="QZCH01000008">
    <property type="protein sequence ID" value="RJG48482.1"/>
    <property type="molecule type" value="Genomic_DNA"/>
</dbReference>
<name>A0A418YGF8_9GAMM</name>
<dbReference type="Proteomes" id="UP000283255">
    <property type="component" value="Unassembled WGS sequence"/>
</dbReference>
<reference evidence="2 3" key="1">
    <citation type="submission" date="2018-09" db="EMBL/GenBank/DDBJ databases">
        <authorList>
            <person name="Wang F."/>
        </authorList>
    </citation>
    <scope>NUCLEOTIDE SEQUENCE [LARGE SCALE GENOMIC DNA]</scope>
    <source>
        <strain evidence="2 3">PLHSC7-2</strain>
    </source>
</reference>
<dbReference type="AlphaFoldDB" id="A0A418YGF8"/>
<comment type="caution">
    <text evidence="2">The sequence shown here is derived from an EMBL/GenBank/DDBJ whole genome shotgun (WGS) entry which is preliminary data.</text>
</comment>
<proteinExistence type="predicted"/>
<feature type="transmembrane region" description="Helical" evidence="1">
    <location>
        <begin position="36"/>
        <end position="53"/>
    </location>
</feature>
<sequence length="75" mass="8914">MTHTIFIVFVALSLFTLMRFIHQSWQYEAAVKARPSYFKFWFLAVFNLCRVLILKDIVSFKRAYPTLLNKRAAHS</sequence>
<dbReference type="RefSeq" id="WP_119910292.1">
    <property type="nucleotide sequence ID" value="NZ_QZCH01000008.1"/>
</dbReference>
<evidence type="ECO:0000313" key="2">
    <source>
        <dbReference type="EMBL" id="RJG48482.1"/>
    </source>
</evidence>
<evidence type="ECO:0000313" key="3">
    <source>
        <dbReference type="Proteomes" id="UP000283255"/>
    </source>
</evidence>
<keyword evidence="3" id="KW-1185">Reference proteome</keyword>
<reference evidence="2 3" key="2">
    <citation type="submission" date="2019-01" db="EMBL/GenBank/DDBJ databases">
        <title>Motilimonas pumilus sp. nov., isolated from the gut of sea cucumber (Apostichopus japonicus).</title>
        <authorList>
            <person name="Wang F.-Q."/>
            <person name="Ren L.-H."/>
            <person name="Lin Y.-W."/>
            <person name="Sun G.-H."/>
            <person name="Du Z.-J."/>
            <person name="Zhao J.-X."/>
            <person name="Liu X.-J."/>
            <person name="Liu L.-J."/>
        </authorList>
    </citation>
    <scope>NUCLEOTIDE SEQUENCE [LARGE SCALE GENOMIC DNA]</scope>
    <source>
        <strain evidence="2 3">PLHSC7-2</strain>
    </source>
</reference>
<protein>
    <submittedName>
        <fullName evidence="2">Uncharacterized protein</fullName>
    </submittedName>
</protein>
<accession>A0A418YGF8</accession>
<keyword evidence="1" id="KW-0472">Membrane</keyword>
<keyword evidence="1" id="KW-1133">Transmembrane helix</keyword>
<evidence type="ECO:0000256" key="1">
    <source>
        <dbReference type="SAM" id="Phobius"/>
    </source>
</evidence>
<keyword evidence="1" id="KW-0812">Transmembrane</keyword>